<proteinExistence type="predicted"/>
<feature type="transmembrane region" description="Helical" evidence="1">
    <location>
        <begin position="519"/>
        <end position="539"/>
    </location>
</feature>
<name>A0AAU6T451_9GAMM</name>
<protein>
    <submittedName>
        <fullName evidence="2">Uncharacterized protein</fullName>
    </submittedName>
</protein>
<keyword evidence="1" id="KW-1133">Transmembrane helix</keyword>
<feature type="transmembrane region" description="Helical" evidence="1">
    <location>
        <begin position="453"/>
        <end position="474"/>
    </location>
</feature>
<evidence type="ECO:0000256" key="1">
    <source>
        <dbReference type="SAM" id="Phobius"/>
    </source>
</evidence>
<sequence>MGAITSRFKALLGTKLFWLTLLYLLCELAFSASLLELCSREATLDEINQLENVGRLLTGVAISLLFIGMFIDKQHIRPSRRILWSFGLVLLFTGLNHKAQDAFIDHRIQTEFGTAEARKGAFLLTLAGRSLSNGTLNLRSIHTPEVLEHKSSVMAFVAIFPALAFNYPNVQDEMTLLLKKAISISVTKPCDALDDRTKCLGSPAQFNNDTWPQIVRGVEERYMEYTRAYNKAVVRTSPEALKQAATDAWDDYLFQLKRAGFTNLFTKHARPYQVPSSKFAQVRQKVREAGVPVPNNWRPTDRKTFEAVVRQKAYRDTWKALGDSMGISNPSRYVTIESFMLLKPVQAAVREQLGVDGIRRIPLVTEFADIERQVYRPIANSIIARLQAQVDSSTARFVGPGPLAEKADSAVKTLVVVPLALLLSLLGGVGHMMKLTTLISRSLLDEQSKARTLKAMTAAIALVSTGVSALYYAANPLVEAKAYQTFSAATTLNSGRAFSLGLEFIIRLQEFVYPVNAVLLQHCYVIIPLVGSLALLCLYHCAEPKRTMREVQVNVAALQKQLQAALSNESQRKRNAA</sequence>
<feature type="transmembrane region" description="Helical" evidence="1">
    <location>
        <begin position="414"/>
        <end position="433"/>
    </location>
</feature>
<keyword evidence="1" id="KW-0472">Membrane</keyword>
<gene>
    <name evidence="2" type="ORF">MRK42_12745</name>
</gene>
<evidence type="ECO:0000313" key="2">
    <source>
        <dbReference type="EMBL" id="XAG39879.1"/>
    </source>
</evidence>
<organism evidence="2">
    <name type="scientific">Aeromonas sp. 19NY04SH05-1</name>
    <dbReference type="NCBI Taxonomy" id="2920537"/>
    <lineage>
        <taxon>Bacteria</taxon>
        <taxon>Pseudomonadati</taxon>
        <taxon>Pseudomonadota</taxon>
        <taxon>Gammaproteobacteria</taxon>
        <taxon>Aeromonadales</taxon>
        <taxon>Aeromonadaceae</taxon>
        <taxon>Aeromonas</taxon>
    </lineage>
</organism>
<dbReference type="EMBL" id="CP095328">
    <property type="protein sequence ID" value="XAG39879.1"/>
    <property type="molecule type" value="Genomic_DNA"/>
</dbReference>
<dbReference type="AlphaFoldDB" id="A0AAU6T451"/>
<reference evidence="2" key="1">
    <citation type="submission" date="2022-03" db="EMBL/GenBank/DDBJ databases">
        <title>Sea Food Isolates.</title>
        <authorList>
            <person name="Li C."/>
        </authorList>
    </citation>
    <scope>NUCLEOTIDE SEQUENCE</scope>
    <source>
        <strain evidence="2">19NY04SH05-1</strain>
    </source>
</reference>
<accession>A0AAU6T451</accession>
<keyword evidence="1" id="KW-0812">Transmembrane</keyword>
<feature type="transmembrane region" description="Helical" evidence="1">
    <location>
        <begin position="55"/>
        <end position="71"/>
    </location>
</feature>
<dbReference type="RefSeq" id="WP_354688275.1">
    <property type="nucleotide sequence ID" value="NZ_CP095328.1"/>
</dbReference>